<gene>
    <name evidence="1" type="ORF">ACFOUW_37560</name>
</gene>
<protein>
    <submittedName>
        <fullName evidence="1">Uncharacterized protein</fullName>
    </submittedName>
</protein>
<keyword evidence="2" id="KW-1185">Reference proteome</keyword>
<name>A0ABV7YMI5_9ACTN</name>
<comment type="caution">
    <text evidence="1">The sequence shown here is derived from an EMBL/GenBank/DDBJ whole genome shotgun (WGS) entry which is preliminary data.</text>
</comment>
<evidence type="ECO:0000313" key="1">
    <source>
        <dbReference type="EMBL" id="MFC3766586.1"/>
    </source>
</evidence>
<reference evidence="2" key="1">
    <citation type="journal article" date="2019" name="Int. J. Syst. Evol. Microbiol.">
        <title>The Global Catalogue of Microorganisms (GCM) 10K type strain sequencing project: providing services to taxonomists for standard genome sequencing and annotation.</title>
        <authorList>
            <consortium name="The Broad Institute Genomics Platform"/>
            <consortium name="The Broad Institute Genome Sequencing Center for Infectious Disease"/>
            <person name="Wu L."/>
            <person name="Ma J."/>
        </authorList>
    </citation>
    <scope>NUCLEOTIDE SEQUENCE [LARGE SCALE GENOMIC DNA]</scope>
    <source>
        <strain evidence="2">CGMCC 4.7241</strain>
    </source>
</reference>
<organism evidence="1 2">
    <name type="scientific">Tenggerimyces flavus</name>
    <dbReference type="NCBI Taxonomy" id="1708749"/>
    <lineage>
        <taxon>Bacteria</taxon>
        <taxon>Bacillati</taxon>
        <taxon>Actinomycetota</taxon>
        <taxon>Actinomycetes</taxon>
        <taxon>Propionibacteriales</taxon>
        <taxon>Nocardioidaceae</taxon>
        <taxon>Tenggerimyces</taxon>
    </lineage>
</organism>
<dbReference type="EMBL" id="JBHRZH010000056">
    <property type="protein sequence ID" value="MFC3766586.1"/>
    <property type="molecule type" value="Genomic_DNA"/>
</dbReference>
<dbReference type="Proteomes" id="UP001595699">
    <property type="component" value="Unassembled WGS sequence"/>
</dbReference>
<sequence length="161" mass="18342">MTETADLYEPLLADIRDLYEQVRRRTNLRGHEDEAVRTYRAALWKLKLKGQTLRYLGTTSTEFTVALVDDLVILAGNDGDFGAVAELLGRLAYHHAREIVPPAAFKRLESEDPELDSLDWYRMADLFDYLGLYDALRELIAKARDHIDGDVRGVVDAYPDV</sequence>
<accession>A0ABV7YMI5</accession>
<evidence type="ECO:0000313" key="2">
    <source>
        <dbReference type="Proteomes" id="UP001595699"/>
    </source>
</evidence>
<dbReference type="RefSeq" id="WP_205118100.1">
    <property type="nucleotide sequence ID" value="NZ_JAFBCM010000001.1"/>
</dbReference>
<proteinExistence type="predicted"/>